<dbReference type="SUPFAM" id="SSF55387">
    <property type="entry name" value="Frataxin/Nqo15-like"/>
    <property type="match status" value="1"/>
</dbReference>
<evidence type="ECO:0000256" key="2">
    <source>
        <dbReference type="ARBA" id="ARBA00008183"/>
    </source>
</evidence>
<feature type="region of interest" description="Disordered" evidence="13">
    <location>
        <begin position="217"/>
        <end position="241"/>
    </location>
</feature>
<keyword evidence="8" id="KW-0560">Oxidoreductase</keyword>
<dbReference type="PROSITE" id="PS50810">
    <property type="entry name" value="FRATAXIN_2"/>
    <property type="match status" value="1"/>
</dbReference>
<keyword evidence="7" id="KW-0809">Transit peptide</keyword>
<dbReference type="InterPro" id="IPR020895">
    <property type="entry name" value="Frataxin_CS"/>
</dbReference>
<evidence type="ECO:0000256" key="10">
    <source>
        <dbReference type="ARBA" id="ARBA00023065"/>
    </source>
</evidence>
<comment type="caution">
    <text evidence="14">The sequence shown here is derived from an EMBL/GenBank/DDBJ whole genome shotgun (WGS) entry which is preliminary data.</text>
</comment>
<keyword evidence="4" id="KW-0409">Iron storage</keyword>
<dbReference type="PROSITE" id="PS01344">
    <property type="entry name" value="FRATAXIN_1"/>
    <property type="match status" value="1"/>
</dbReference>
<keyword evidence="5" id="KW-0813">Transport</keyword>
<comment type="similarity">
    <text evidence="2">Belongs to the frataxin family.</text>
</comment>
<dbReference type="GO" id="GO:0006826">
    <property type="term" value="P:iron ion transport"/>
    <property type="evidence" value="ECO:0007669"/>
    <property type="project" value="UniProtKB-KW"/>
</dbReference>
<feature type="compositionally biased region" description="Gly residues" evidence="13">
    <location>
        <begin position="232"/>
        <end position="241"/>
    </location>
</feature>
<name>A0AAN7T1L7_9EURO</name>
<evidence type="ECO:0000256" key="12">
    <source>
        <dbReference type="ARBA" id="ARBA00047990"/>
    </source>
</evidence>
<dbReference type="Gene3D" id="3.30.920.10">
    <property type="entry name" value="Frataxin/CyaY"/>
    <property type="match status" value="1"/>
</dbReference>
<keyword evidence="6" id="KW-0410">Iron transport</keyword>
<evidence type="ECO:0000313" key="15">
    <source>
        <dbReference type="Proteomes" id="UP001309876"/>
    </source>
</evidence>
<evidence type="ECO:0000256" key="8">
    <source>
        <dbReference type="ARBA" id="ARBA00023002"/>
    </source>
</evidence>
<dbReference type="PRINTS" id="PR00904">
    <property type="entry name" value="FRATAXIN"/>
</dbReference>
<keyword evidence="10" id="KW-0406">Ion transport</keyword>
<evidence type="ECO:0000256" key="9">
    <source>
        <dbReference type="ARBA" id="ARBA00023004"/>
    </source>
</evidence>
<evidence type="ECO:0000256" key="11">
    <source>
        <dbReference type="ARBA" id="ARBA00023128"/>
    </source>
</evidence>
<evidence type="ECO:0000256" key="1">
    <source>
        <dbReference type="ARBA" id="ARBA00004173"/>
    </source>
</evidence>
<sequence length="241" mass="25934">MKSIQLLSARASARVLRSTTRLSVRPIAAFSVPQKHSSLSGRIPSKRAFSTYPSSRISILPDSSDPEPPKTQDSSTSIKQAADINEAEYNEIADQYMNTLQLVLEETADNDAQRGLEVEYSAGVLTLTHPQKGTYVINKQPPNKQIWLSSPESGPKRFDWVLATTTSHDAMNSKQDTEGSSGAMGDDGQLGGGKWIYLRDGTGLSDLIKEELDIVVAKPDETDATPGREGPGKSGGGDVEG</sequence>
<reference evidence="14 15" key="1">
    <citation type="submission" date="2023-08" db="EMBL/GenBank/DDBJ databases">
        <title>Black Yeasts Isolated from many extreme environments.</title>
        <authorList>
            <person name="Coleine C."/>
            <person name="Stajich J.E."/>
            <person name="Selbmann L."/>
        </authorList>
    </citation>
    <scope>NUCLEOTIDE SEQUENCE [LARGE SCALE GENOMIC DNA]</scope>
    <source>
        <strain evidence="14 15">CCFEE 5910</strain>
    </source>
</reference>
<dbReference type="PANTHER" id="PTHR16821">
    <property type="entry name" value="FRATAXIN"/>
    <property type="match status" value="1"/>
</dbReference>
<dbReference type="NCBIfam" id="TIGR03421">
    <property type="entry name" value="FeS_CyaY"/>
    <property type="match status" value="1"/>
</dbReference>
<protein>
    <recommendedName>
        <fullName evidence="3">ferroxidase</fullName>
        <ecNumber evidence="3">1.16.3.1</ecNumber>
    </recommendedName>
</protein>
<dbReference type="AlphaFoldDB" id="A0AAN7T1L7"/>
<dbReference type="EMBL" id="JAVRRJ010000002">
    <property type="protein sequence ID" value="KAK5087776.1"/>
    <property type="molecule type" value="Genomic_DNA"/>
</dbReference>
<proteinExistence type="inferred from homology"/>
<dbReference type="SMART" id="SM01219">
    <property type="entry name" value="Frataxin_Cyay"/>
    <property type="match status" value="1"/>
</dbReference>
<dbReference type="InterPro" id="IPR002908">
    <property type="entry name" value="Frataxin/CyaY"/>
</dbReference>
<dbReference type="GO" id="GO:0008198">
    <property type="term" value="F:ferrous iron binding"/>
    <property type="evidence" value="ECO:0007669"/>
    <property type="project" value="TreeGrafter"/>
</dbReference>
<comment type="catalytic activity">
    <reaction evidence="12">
        <text>4 Fe(2+) + O2 + 4 H(+) = 4 Fe(3+) + 2 H2O</text>
        <dbReference type="Rhea" id="RHEA:11148"/>
        <dbReference type="ChEBI" id="CHEBI:15377"/>
        <dbReference type="ChEBI" id="CHEBI:15378"/>
        <dbReference type="ChEBI" id="CHEBI:15379"/>
        <dbReference type="ChEBI" id="CHEBI:29033"/>
        <dbReference type="ChEBI" id="CHEBI:29034"/>
        <dbReference type="EC" id="1.16.3.1"/>
    </reaction>
</comment>
<dbReference type="EC" id="1.16.3.1" evidence="3"/>
<dbReference type="GO" id="GO:0051537">
    <property type="term" value="F:2 iron, 2 sulfur cluster binding"/>
    <property type="evidence" value="ECO:0007669"/>
    <property type="project" value="TreeGrafter"/>
</dbReference>
<organism evidence="14 15">
    <name type="scientific">Lithohypha guttulata</name>
    <dbReference type="NCBI Taxonomy" id="1690604"/>
    <lineage>
        <taxon>Eukaryota</taxon>
        <taxon>Fungi</taxon>
        <taxon>Dikarya</taxon>
        <taxon>Ascomycota</taxon>
        <taxon>Pezizomycotina</taxon>
        <taxon>Eurotiomycetes</taxon>
        <taxon>Chaetothyriomycetidae</taxon>
        <taxon>Chaetothyriales</taxon>
        <taxon>Trichomeriaceae</taxon>
        <taxon>Lithohypha</taxon>
    </lineage>
</organism>
<dbReference type="GO" id="GO:0005739">
    <property type="term" value="C:mitochondrion"/>
    <property type="evidence" value="ECO:0007669"/>
    <property type="project" value="UniProtKB-SubCell"/>
</dbReference>
<dbReference type="InterPro" id="IPR036524">
    <property type="entry name" value="Frataxin/CyaY_sf"/>
</dbReference>
<keyword evidence="11" id="KW-0496">Mitochondrion</keyword>
<feature type="region of interest" description="Disordered" evidence="13">
    <location>
        <begin position="56"/>
        <end position="78"/>
    </location>
</feature>
<evidence type="ECO:0000256" key="6">
    <source>
        <dbReference type="ARBA" id="ARBA00022496"/>
    </source>
</evidence>
<comment type="subcellular location">
    <subcellularLocation>
        <location evidence="1">Mitochondrion</location>
    </subcellularLocation>
</comment>
<evidence type="ECO:0000256" key="5">
    <source>
        <dbReference type="ARBA" id="ARBA00022448"/>
    </source>
</evidence>
<dbReference type="GO" id="GO:0016226">
    <property type="term" value="P:iron-sulfur cluster assembly"/>
    <property type="evidence" value="ECO:0007669"/>
    <property type="project" value="InterPro"/>
</dbReference>
<dbReference type="GO" id="GO:0034986">
    <property type="term" value="F:iron chaperone activity"/>
    <property type="evidence" value="ECO:0007669"/>
    <property type="project" value="TreeGrafter"/>
</dbReference>
<gene>
    <name evidence="14" type="ORF">LTR05_001991</name>
</gene>
<dbReference type="GO" id="GO:0004322">
    <property type="term" value="F:ferroxidase activity"/>
    <property type="evidence" value="ECO:0007669"/>
    <property type="project" value="UniProtKB-EC"/>
</dbReference>
<dbReference type="GO" id="GO:0008199">
    <property type="term" value="F:ferric iron binding"/>
    <property type="evidence" value="ECO:0007669"/>
    <property type="project" value="InterPro"/>
</dbReference>
<evidence type="ECO:0000313" key="14">
    <source>
        <dbReference type="EMBL" id="KAK5087776.1"/>
    </source>
</evidence>
<evidence type="ECO:0000256" key="3">
    <source>
        <dbReference type="ARBA" id="ARBA00013107"/>
    </source>
</evidence>
<dbReference type="Pfam" id="PF01491">
    <property type="entry name" value="Frataxin_Cyay"/>
    <property type="match status" value="1"/>
</dbReference>
<evidence type="ECO:0000256" key="4">
    <source>
        <dbReference type="ARBA" id="ARBA00022434"/>
    </source>
</evidence>
<accession>A0AAN7T1L7</accession>
<dbReference type="Proteomes" id="UP001309876">
    <property type="component" value="Unassembled WGS sequence"/>
</dbReference>
<keyword evidence="9" id="KW-0408">Iron</keyword>
<keyword evidence="15" id="KW-1185">Reference proteome</keyword>
<dbReference type="PANTHER" id="PTHR16821:SF2">
    <property type="entry name" value="FRATAXIN, MITOCHONDRIAL"/>
    <property type="match status" value="1"/>
</dbReference>
<dbReference type="GO" id="GO:0006879">
    <property type="term" value="P:intracellular iron ion homeostasis"/>
    <property type="evidence" value="ECO:0007669"/>
    <property type="project" value="UniProtKB-KW"/>
</dbReference>
<dbReference type="InterPro" id="IPR017789">
    <property type="entry name" value="Frataxin"/>
</dbReference>
<evidence type="ECO:0000256" key="13">
    <source>
        <dbReference type="SAM" id="MobiDB-lite"/>
    </source>
</evidence>
<evidence type="ECO:0000256" key="7">
    <source>
        <dbReference type="ARBA" id="ARBA00022946"/>
    </source>
</evidence>
<dbReference type="NCBIfam" id="TIGR03422">
    <property type="entry name" value="mito_frataxin"/>
    <property type="match status" value="1"/>
</dbReference>